<dbReference type="GO" id="GO:0022857">
    <property type="term" value="F:transmembrane transporter activity"/>
    <property type="evidence" value="ECO:0007669"/>
    <property type="project" value="InterPro"/>
</dbReference>
<keyword evidence="6 8" id="KW-1133">Transmembrane helix</keyword>
<dbReference type="InterPro" id="IPR043429">
    <property type="entry name" value="ArtM/GltK/GlnP/TcyL/YhdX-like"/>
</dbReference>
<evidence type="ECO:0000313" key="10">
    <source>
        <dbReference type="EMBL" id="MTT32643.1"/>
    </source>
</evidence>
<comment type="caution">
    <text evidence="10">The sequence shown here is derived from an EMBL/GenBank/DDBJ whole genome shotgun (WGS) entry which is preliminary data.</text>
</comment>
<keyword evidence="7 8" id="KW-0472">Membrane</keyword>
<protein>
    <submittedName>
        <fullName evidence="10">ABC transporter permease subunit</fullName>
    </submittedName>
</protein>
<dbReference type="Gene3D" id="1.10.3720.10">
    <property type="entry name" value="MetI-like"/>
    <property type="match status" value="1"/>
</dbReference>
<evidence type="ECO:0000256" key="5">
    <source>
        <dbReference type="ARBA" id="ARBA00022970"/>
    </source>
</evidence>
<dbReference type="PROSITE" id="PS50928">
    <property type="entry name" value="ABC_TM1"/>
    <property type="match status" value="1"/>
</dbReference>
<feature type="transmembrane region" description="Helical" evidence="8">
    <location>
        <begin position="20"/>
        <end position="40"/>
    </location>
</feature>
<dbReference type="GO" id="GO:0006865">
    <property type="term" value="P:amino acid transport"/>
    <property type="evidence" value="ECO:0007669"/>
    <property type="project" value="UniProtKB-KW"/>
</dbReference>
<keyword evidence="2 8" id="KW-0813">Transport</keyword>
<dbReference type="AlphaFoldDB" id="A0A6N8CU51"/>
<feature type="transmembrane region" description="Helical" evidence="8">
    <location>
        <begin position="95"/>
        <end position="118"/>
    </location>
</feature>
<proteinExistence type="inferred from homology"/>
<dbReference type="OrthoDB" id="9805999at2"/>
<dbReference type="InterPro" id="IPR010065">
    <property type="entry name" value="AA_ABC_transptr_permease_3TM"/>
</dbReference>
<evidence type="ECO:0000256" key="6">
    <source>
        <dbReference type="ARBA" id="ARBA00022989"/>
    </source>
</evidence>
<evidence type="ECO:0000313" key="11">
    <source>
        <dbReference type="Proteomes" id="UP000440978"/>
    </source>
</evidence>
<keyword evidence="5" id="KW-0029">Amino-acid transport</keyword>
<organism evidence="10 11">
    <name type="scientific">Terrilactibacillus tamarindi</name>
    <dbReference type="NCBI Taxonomy" id="2599694"/>
    <lineage>
        <taxon>Bacteria</taxon>
        <taxon>Bacillati</taxon>
        <taxon>Bacillota</taxon>
        <taxon>Bacilli</taxon>
        <taxon>Bacillales</taxon>
        <taxon>Bacillaceae</taxon>
        <taxon>Terrilactibacillus</taxon>
    </lineage>
</organism>
<dbReference type="EMBL" id="WNHB01000018">
    <property type="protein sequence ID" value="MTT32643.1"/>
    <property type="molecule type" value="Genomic_DNA"/>
</dbReference>
<comment type="similarity">
    <text evidence="8">Belongs to the binding-protein-dependent transport system permease family.</text>
</comment>
<dbReference type="SUPFAM" id="SSF161098">
    <property type="entry name" value="MetI-like"/>
    <property type="match status" value="1"/>
</dbReference>
<dbReference type="GO" id="GO:0043190">
    <property type="term" value="C:ATP-binding cassette (ABC) transporter complex"/>
    <property type="evidence" value="ECO:0007669"/>
    <property type="project" value="InterPro"/>
</dbReference>
<dbReference type="Pfam" id="PF00528">
    <property type="entry name" value="BPD_transp_1"/>
    <property type="match status" value="1"/>
</dbReference>
<dbReference type="InterPro" id="IPR000515">
    <property type="entry name" value="MetI-like"/>
</dbReference>
<dbReference type="NCBIfam" id="TIGR01726">
    <property type="entry name" value="HEQRo_perm_3TM"/>
    <property type="match status" value="1"/>
</dbReference>
<feature type="transmembrane region" description="Helical" evidence="8">
    <location>
        <begin position="193"/>
        <end position="212"/>
    </location>
</feature>
<evidence type="ECO:0000256" key="3">
    <source>
        <dbReference type="ARBA" id="ARBA00022475"/>
    </source>
</evidence>
<reference evidence="10 11" key="1">
    <citation type="submission" date="2019-11" db="EMBL/GenBank/DDBJ databases">
        <title>Terrilactibacillus tamarindus sp. nov. BCM23-1 isolated from bark of Tamarindus indica.</title>
        <authorList>
            <person name="Kingkaew E."/>
            <person name="Tanasupawat S."/>
        </authorList>
    </citation>
    <scope>NUCLEOTIDE SEQUENCE [LARGE SCALE GENOMIC DNA]</scope>
    <source>
        <strain evidence="10 11">BCM23-1</strain>
    </source>
</reference>
<dbReference type="RefSeq" id="WP_155220102.1">
    <property type="nucleotide sequence ID" value="NZ_WNHB01000018.1"/>
</dbReference>
<feature type="domain" description="ABC transmembrane type-1" evidence="9">
    <location>
        <begin position="18"/>
        <end position="216"/>
    </location>
</feature>
<dbReference type="CDD" id="cd06261">
    <property type="entry name" value="TM_PBP2"/>
    <property type="match status" value="1"/>
</dbReference>
<evidence type="ECO:0000256" key="4">
    <source>
        <dbReference type="ARBA" id="ARBA00022692"/>
    </source>
</evidence>
<evidence type="ECO:0000256" key="1">
    <source>
        <dbReference type="ARBA" id="ARBA00004651"/>
    </source>
</evidence>
<keyword evidence="4 8" id="KW-0812">Transmembrane</keyword>
<sequence length="232" mass="25506">MENIKLIVNFLGQLLPAINITLIVSLSSIILGSLLGLLLAAARLSQSVILRVLAGIYVSVIRATPSIIMIFLVYYGMPLLFNGWFHTNIDGWNRMYFVIIALTLLFSAPVSEIMRSAYESISKGQMEAGLLVGMSPFQTFYRIILPQAFVVALPNFANSVVNLLKEGALTFTIGVVDMVSKAQMIVANNSGGYAWQTYCALALIYWVISLAIDKGVSLVEKSYQKKRKTIAV</sequence>
<evidence type="ECO:0000256" key="2">
    <source>
        <dbReference type="ARBA" id="ARBA00022448"/>
    </source>
</evidence>
<dbReference type="InterPro" id="IPR035906">
    <property type="entry name" value="MetI-like_sf"/>
</dbReference>
<feature type="transmembrane region" description="Helical" evidence="8">
    <location>
        <begin position="52"/>
        <end position="75"/>
    </location>
</feature>
<evidence type="ECO:0000256" key="8">
    <source>
        <dbReference type="RuleBase" id="RU363032"/>
    </source>
</evidence>
<keyword evidence="11" id="KW-1185">Reference proteome</keyword>
<dbReference type="PANTHER" id="PTHR30614:SF0">
    <property type="entry name" value="L-CYSTINE TRANSPORT SYSTEM PERMEASE PROTEIN TCYL"/>
    <property type="match status" value="1"/>
</dbReference>
<dbReference type="PANTHER" id="PTHR30614">
    <property type="entry name" value="MEMBRANE COMPONENT OF AMINO ACID ABC TRANSPORTER"/>
    <property type="match status" value="1"/>
</dbReference>
<evidence type="ECO:0000259" key="9">
    <source>
        <dbReference type="PROSITE" id="PS50928"/>
    </source>
</evidence>
<gene>
    <name evidence="10" type="ORF">GMB86_11565</name>
</gene>
<comment type="subcellular location">
    <subcellularLocation>
        <location evidence="1 8">Cell membrane</location>
        <topology evidence="1 8">Multi-pass membrane protein</topology>
    </subcellularLocation>
</comment>
<dbReference type="Proteomes" id="UP000440978">
    <property type="component" value="Unassembled WGS sequence"/>
</dbReference>
<name>A0A6N8CU51_9BACI</name>
<accession>A0A6N8CU51</accession>
<evidence type="ECO:0000256" key="7">
    <source>
        <dbReference type="ARBA" id="ARBA00023136"/>
    </source>
</evidence>
<keyword evidence="3" id="KW-1003">Cell membrane</keyword>